<name>A0A811G7U1_CORDP</name>
<reference evidence="1 2" key="1">
    <citation type="submission" date="2020-02" db="EMBL/GenBank/DDBJ databases">
        <authorList>
            <person name="Brisse S."/>
        </authorList>
    </citation>
    <scope>NUCLEOTIDE SEQUENCE [LARGE SCALE GENOMIC DNA]</scope>
    <source>
        <strain evidence="1">CIP107547</strain>
    </source>
</reference>
<proteinExistence type="predicted"/>
<organism evidence="1 2">
    <name type="scientific">Corynebacterium diphtheriae</name>
    <dbReference type="NCBI Taxonomy" id="1717"/>
    <lineage>
        <taxon>Bacteria</taxon>
        <taxon>Bacillati</taxon>
        <taxon>Actinomycetota</taxon>
        <taxon>Actinomycetes</taxon>
        <taxon>Mycobacteriales</taxon>
        <taxon>Corynebacteriaceae</taxon>
        <taxon>Corynebacterium</taxon>
    </lineage>
</organism>
<dbReference type="Proteomes" id="UP000480222">
    <property type="component" value="Unassembled WGS sequence"/>
</dbReference>
<dbReference type="RefSeq" id="WP_241802706.1">
    <property type="nucleotide sequence ID" value="NZ_MLBI01000017.1"/>
</dbReference>
<comment type="caution">
    <text evidence="1">The sequence shown here is derived from an EMBL/GenBank/DDBJ whole genome shotgun (WGS) entry which is preliminary data.</text>
</comment>
<gene>
    <name evidence="1" type="ORF">CIP107547_02261</name>
</gene>
<evidence type="ECO:0000313" key="1">
    <source>
        <dbReference type="EMBL" id="CAB0620879.1"/>
    </source>
</evidence>
<protein>
    <recommendedName>
        <fullName evidence="3">Abi-like protein</fullName>
    </recommendedName>
</protein>
<sequence length="245" mass="28113">MECRVGASVQETLGITEVFVRNAMNDQLQEWNRRETGNPSWLLDAPASPLRGLTQGKRREALRRAQKSAGNRSIHYPRYGAEITHDDALANTMFGMRKDILPNHDPDAEPEKRENKNRVRMWEEALEAAFPYEVDPDGHTTYWRVAHLHLLRNRVSHMDSLLNVDVLDVIGDAFSLVGSIDPVLEQWLTGTSTVKKIYSSRPPVERGKAYRRKLSCRPFLTHSEGPCPHFLYFHFTLGKIQRKLP</sequence>
<evidence type="ECO:0000313" key="2">
    <source>
        <dbReference type="Proteomes" id="UP000480222"/>
    </source>
</evidence>
<dbReference type="AlphaFoldDB" id="A0A811G7U1"/>
<dbReference type="EMBL" id="CADDAV010000029">
    <property type="protein sequence ID" value="CAB0620879.1"/>
    <property type="molecule type" value="Genomic_DNA"/>
</dbReference>
<evidence type="ECO:0008006" key="3">
    <source>
        <dbReference type="Google" id="ProtNLM"/>
    </source>
</evidence>
<accession>A0A811G7U1</accession>